<reference evidence="2 3" key="1">
    <citation type="submission" date="2024-01" db="EMBL/GenBank/DDBJ databases">
        <title>The complete chloroplast genome sequence of Lithospermum erythrorhizon: insights into the phylogenetic relationship among Boraginaceae species and the maternal lineages of purple gromwells.</title>
        <authorList>
            <person name="Okada T."/>
            <person name="Watanabe K."/>
        </authorList>
    </citation>
    <scope>NUCLEOTIDE SEQUENCE [LARGE SCALE GENOMIC DNA]</scope>
</reference>
<proteinExistence type="predicted"/>
<dbReference type="AlphaFoldDB" id="A0AAV3P2H2"/>
<evidence type="ECO:0000256" key="1">
    <source>
        <dbReference type="SAM" id="MobiDB-lite"/>
    </source>
</evidence>
<accession>A0AAV3P2H2</accession>
<comment type="caution">
    <text evidence="2">The sequence shown here is derived from an EMBL/GenBank/DDBJ whole genome shotgun (WGS) entry which is preliminary data.</text>
</comment>
<sequence>MEVESFDTLSDPITSHRVDFDMGPLSLQEELSTSFPPKAPVATLTVQSSAPTPEKVTRRRKGKQPLEETLQGEGNELLSTYSGKYLATPFQLPNLQAANGVHILARRLDYLARVNAHLGYQLEAKKKSLGAKTTLLKGLDSELTSLKKSTETLSKIAEERAKRVEDLTKSWPRRKKLPRHGTLRGPNLWLRGMPHRLIARSWSWLTSLMLPRRLNLWNMQRKKEMRLWHLSHQPVFSSRTKKLWEFLNSPSYASKIHSECAKYFSALALDHKGRFLYLTTLFDEEKARNPD</sequence>
<feature type="region of interest" description="Disordered" evidence="1">
    <location>
        <begin position="45"/>
        <end position="74"/>
    </location>
</feature>
<evidence type="ECO:0000313" key="2">
    <source>
        <dbReference type="EMBL" id="GAA0144228.1"/>
    </source>
</evidence>
<evidence type="ECO:0000313" key="3">
    <source>
        <dbReference type="Proteomes" id="UP001454036"/>
    </source>
</evidence>
<protein>
    <submittedName>
        <fullName evidence="2">Uncharacterized protein</fullName>
    </submittedName>
</protein>
<organism evidence="2 3">
    <name type="scientific">Lithospermum erythrorhizon</name>
    <name type="common">Purple gromwell</name>
    <name type="synonym">Lithospermum officinale var. erythrorhizon</name>
    <dbReference type="NCBI Taxonomy" id="34254"/>
    <lineage>
        <taxon>Eukaryota</taxon>
        <taxon>Viridiplantae</taxon>
        <taxon>Streptophyta</taxon>
        <taxon>Embryophyta</taxon>
        <taxon>Tracheophyta</taxon>
        <taxon>Spermatophyta</taxon>
        <taxon>Magnoliopsida</taxon>
        <taxon>eudicotyledons</taxon>
        <taxon>Gunneridae</taxon>
        <taxon>Pentapetalae</taxon>
        <taxon>asterids</taxon>
        <taxon>lamiids</taxon>
        <taxon>Boraginales</taxon>
        <taxon>Boraginaceae</taxon>
        <taxon>Boraginoideae</taxon>
        <taxon>Lithospermeae</taxon>
        <taxon>Lithospermum</taxon>
    </lineage>
</organism>
<dbReference type="Proteomes" id="UP001454036">
    <property type="component" value="Unassembled WGS sequence"/>
</dbReference>
<name>A0AAV3P2H2_LITER</name>
<gene>
    <name evidence="2" type="ORF">LIER_04728</name>
</gene>
<dbReference type="EMBL" id="BAABME010000618">
    <property type="protein sequence ID" value="GAA0144228.1"/>
    <property type="molecule type" value="Genomic_DNA"/>
</dbReference>
<keyword evidence="3" id="KW-1185">Reference proteome</keyword>